<reference evidence="9" key="1">
    <citation type="journal article" date="2019" name="Int. J. Syst. Evol. Microbiol.">
        <title>The Global Catalogue of Microorganisms (GCM) 10K type strain sequencing project: providing services to taxonomists for standard genome sequencing and annotation.</title>
        <authorList>
            <consortium name="The Broad Institute Genomics Platform"/>
            <consortium name="The Broad Institute Genome Sequencing Center for Infectious Disease"/>
            <person name="Wu L."/>
            <person name="Ma J."/>
        </authorList>
    </citation>
    <scope>NUCLEOTIDE SEQUENCE [LARGE SCALE GENOMIC DNA]</scope>
    <source>
        <strain evidence="9">JCM 18541</strain>
    </source>
</reference>
<dbReference type="Pfam" id="PF04607">
    <property type="entry name" value="RelA_SpoT"/>
    <property type="match status" value="1"/>
</dbReference>
<evidence type="ECO:0000259" key="6">
    <source>
        <dbReference type="PROSITE" id="PS51831"/>
    </source>
</evidence>
<evidence type="ECO:0000259" key="5">
    <source>
        <dbReference type="PROSITE" id="PS51671"/>
    </source>
</evidence>
<gene>
    <name evidence="8" type="primary">relA</name>
    <name evidence="8" type="ORF">GCM10023352_09720</name>
</gene>
<dbReference type="InterPro" id="IPR004095">
    <property type="entry name" value="TGS"/>
</dbReference>
<feature type="domain" description="HD" evidence="6">
    <location>
        <begin position="92"/>
        <end position="189"/>
    </location>
</feature>
<dbReference type="PANTHER" id="PTHR21262">
    <property type="entry name" value="GUANOSINE-3',5'-BIS DIPHOSPHATE 3'-PYROPHOSPHOHYDROLASE"/>
    <property type="match status" value="1"/>
</dbReference>
<dbReference type="Pfam" id="PF19296">
    <property type="entry name" value="RelA_AH_RIS"/>
    <property type="match status" value="1"/>
</dbReference>
<dbReference type="NCBIfam" id="TIGR00691">
    <property type="entry name" value="spoT_relA"/>
    <property type="match status" value="1"/>
</dbReference>
<dbReference type="InterPro" id="IPR003607">
    <property type="entry name" value="HD/PDEase_dom"/>
</dbReference>
<comment type="function">
    <text evidence="3">In eubacteria ppGpp (guanosine 3'-diphosphate 5'-diphosphate) is a mediator of the stringent response that coordinates a variety of cellular activities in response to changes in nutritional abundance.</text>
</comment>
<feature type="domain" description="ACT" evidence="5">
    <location>
        <begin position="705"/>
        <end position="779"/>
    </location>
</feature>
<dbReference type="EMBL" id="BAABKP010000001">
    <property type="protein sequence ID" value="GAA4793189.1"/>
    <property type="molecule type" value="Genomic_DNA"/>
</dbReference>
<comment type="catalytic activity">
    <reaction evidence="2">
        <text>GTP + ATP = guanosine 3'-diphosphate 5'-triphosphate + AMP</text>
        <dbReference type="Rhea" id="RHEA:22088"/>
        <dbReference type="ChEBI" id="CHEBI:30616"/>
        <dbReference type="ChEBI" id="CHEBI:37565"/>
        <dbReference type="ChEBI" id="CHEBI:142410"/>
        <dbReference type="ChEBI" id="CHEBI:456215"/>
        <dbReference type="EC" id="2.7.6.5"/>
    </reaction>
</comment>
<dbReference type="InterPro" id="IPR033655">
    <property type="entry name" value="TGS_RelA/SpoT"/>
</dbReference>
<dbReference type="PROSITE" id="PS51671">
    <property type="entry name" value="ACT"/>
    <property type="match status" value="1"/>
</dbReference>
<dbReference type="Gene3D" id="1.10.3210.10">
    <property type="entry name" value="Hypothetical protein af1432"/>
    <property type="match status" value="1"/>
</dbReference>
<feature type="domain" description="TGS" evidence="7">
    <location>
        <begin position="441"/>
        <end position="502"/>
    </location>
</feature>
<comment type="pathway">
    <text evidence="1">Purine metabolism; ppGpp biosynthesis; ppGpp from GTP: step 1/2.</text>
</comment>
<organism evidence="8 9">
    <name type="scientific">Rothia endophytica</name>
    <dbReference type="NCBI Taxonomy" id="1324766"/>
    <lineage>
        <taxon>Bacteria</taxon>
        <taxon>Bacillati</taxon>
        <taxon>Actinomycetota</taxon>
        <taxon>Actinomycetes</taxon>
        <taxon>Micrococcales</taxon>
        <taxon>Micrococcaceae</taxon>
        <taxon>Rothia</taxon>
    </lineage>
</organism>
<feature type="region of interest" description="Disordered" evidence="4">
    <location>
        <begin position="1"/>
        <end position="29"/>
    </location>
</feature>
<dbReference type="InterPro" id="IPR002912">
    <property type="entry name" value="ACT_dom"/>
</dbReference>
<name>A0ABP9BBA6_9MICC</name>
<sequence length="792" mass="88475">MSASEKNTHSTQDMKRPLRGSHRVMSASGRVPARQVFGREVGPSPRFSPVLAPVIRTVTKFHPDEDLDVLQRAFKVASRYHRGQKRKSGDPYITHPVAVTTILAEIGATGPVLVAGLLHDTVEDTDYTMEQLIADFGEEVAYLVDGVTKLDKVSYGANAPIETIRKLVLSMSKDIRVLLIKLADRLHNARTWRFVSGASAAKKAEETLQIYAPLAHRLGLNTIKWELEDLSFAAMSPDIYREIVRLVGERTPKLEKYLAEARVTIEDRLQQVGIEGTVTGRPKHYYSIHQKMKTKGKSFDEINDILAVRIMVENIDDCYAALGHVLSLWPSMAGRFKDYIKSPKNNHYQSLHMTVHGPGELPLEIQIRTYKMHEEAEYGVAAHWRYKAASRGEKVETAVKEPTTHTAAFSIGILQSISEISSSNPESSKFYEELAETLESDEIVVLTPQGKPISLPSGSTPVDFAYAIHSEVGDRTIGAKVNGKLVPLHTKLETASTVEIMTTKDENHEPSEDWLKFVRTSKARTKIRQHFAKGRRLEALSRGKERLVKAMRQHELPLTKMLTPELMLQVAHAHHKNDVASLYHAVGENDLEPQNVISTLVDLYYGDNDDQAPEEVNSFDNSLFNTRPATGDDNGVVVPGAEGILTKIARCCTPVPPDEIVGIVTRLQGISVHRIDCPNVLNAQDDPRQTTVEWATSTNNNFRVSIQVEGIDRKLLLVDVIRVISESGSNIVDAKVHTSDDRFAVNRYTVEVSDRFMLDHLLNQIMNVPGIYSAYRLTGAKPLSKRDLPRYE</sequence>
<dbReference type="SUPFAM" id="SSF81271">
    <property type="entry name" value="TGS-like"/>
    <property type="match status" value="1"/>
</dbReference>
<dbReference type="SMART" id="SM00471">
    <property type="entry name" value="HDc"/>
    <property type="match status" value="1"/>
</dbReference>
<dbReference type="InterPro" id="IPR043519">
    <property type="entry name" value="NT_sf"/>
</dbReference>
<protein>
    <submittedName>
        <fullName evidence="8">GTP pyrophosphokinase</fullName>
    </submittedName>
</protein>
<dbReference type="CDD" id="cd01668">
    <property type="entry name" value="TGS_RSH"/>
    <property type="match status" value="1"/>
</dbReference>
<accession>A0ABP9BBA6</accession>
<comment type="similarity">
    <text evidence="3">Belongs to the relA/spoT family.</text>
</comment>
<dbReference type="SMART" id="SM00954">
    <property type="entry name" value="RelA_SpoT"/>
    <property type="match status" value="1"/>
</dbReference>
<evidence type="ECO:0000313" key="9">
    <source>
        <dbReference type="Proteomes" id="UP001500187"/>
    </source>
</evidence>
<dbReference type="Gene3D" id="3.30.70.260">
    <property type="match status" value="1"/>
</dbReference>
<evidence type="ECO:0000256" key="4">
    <source>
        <dbReference type="SAM" id="MobiDB-lite"/>
    </source>
</evidence>
<dbReference type="Pfam" id="PF02824">
    <property type="entry name" value="TGS"/>
    <property type="match status" value="1"/>
</dbReference>
<dbReference type="Proteomes" id="UP001500187">
    <property type="component" value="Unassembled WGS sequence"/>
</dbReference>
<dbReference type="Pfam" id="PF13291">
    <property type="entry name" value="ACT_4"/>
    <property type="match status" value="1"/>
</dbReference>
<evidence type="ECO:0000256" key="2">
    <source>
        <dbReference type="ARBA" id="ARBA00048244"/>
    </source>
</evidence>
<evidence type="ECO:0000313" key="8">
    <source>
        <dbReference type="EMBL" id="GAA4793189.1"/>
    </source>
</evidence>
<dbReference type="SUPFAM" id="SSF109604">
    <property type="entry name" value="HD-domain/PDEase-like"/>
    <property type="match status" value="1"/>
</dbReference>
<dbReference type="InterPro" id="IPR007685">
    <property type="entry name" value="RelA_SpoT"/>
</dbReference>
<proteinExistence type="inferred from homology"/>
<dbReference type="CDD" id="cd05399">
    <property type="entry name" value="NT_Rel-Spo_like"/>
    <property type="match status" value="1"/>
</dbReference>
<dbReference type="PROSITE" id="PS51831">
    <property type="entry name" value="HD"/>
    <property type="match status" value="1"/>
</dbReference>
<dbReference type="InterPro" id="IPR006674">
    <property type="entry name" value="HD_domain"/>
</dbReference>
<dbReference type="Pfam" id="PF13328">
    <property type="entry name" value="HD_4"/>
    <property type="match status" value="1"/>
</dbReference>
<dbReference type="Gene3D" id="3.30.460.10">
    <property type="entry name" value="Beta Polymerase, domain 2"/>
    <property type="match status" value="1"/>
</dbReference>
<dbReference type="SUPFAM" id="SSF81301">
    <property type="entry name" value="Nucleotidyltransferase"/>
    <property type="match status" value="1"/>
</dbReference>
<keyword evidence="9" id="KW-1185">Reference proteome</keyword>
<dbReference type="CDD" id="cd04876">
    <property type="entry name" value="ACT_RelA-SpoT"/>
    <property type="match status" value="1"/>
</dbReference>
<comment type="caution">
    <text evidence="8">The sequence shown here is derived from an EMBL/GenBank/DDBJ whole genome shotgun (WGS) entry which is preliminary data.</text>
</comment>
<dbReference type="SUPFAM" id="SSF55021">
    <property type="entry name" value="ACT-like"/>
    <property type="match status" value="1"/>
</dbReference>
<dbReference type="RefSeq" id="WP_345445214.1">
    <property type="nucleotide sequence ID" value="NZ_BAABKP010000001.1"/>
</dbReference>
<dbReference type="InterPro" id="IPR004811">
    <property type="entry name" value="RelA/Spo_fam"/>
</dbReference>
<evidence type="ECO:0000256" key="1">
    <source>
        <dbReference type="ARBA" id="ARBA00004976"/>
    </source>
</evidence>
<dbReference type="InterPro" id="IPR012675">
    <property type="entry name" value="Beta-grasp_dom_sf"/>
</dbReference>
<dbReference type="CDD" id="cd00077">
    <property type="entry name" value="HDc"/>
    <property type="match status" value="1"/>
</dbReference>
<dbReference type="Gene3D" id="3.10.20.30">
    <property type="match status" value="1"/>
</dbReference>
<dbReference type="InterPro" id="IPR045600">
    <property type="entry name" value="RelA/SpoT_AH_RIS"/>
</dbReference>
<dbReference type="PANTHER" id="PTHR21262:SF31">
    <property type="entry name" value="GTP PYROPHOSPHOKINASE"/>
    <property type="match status" value="1"/>
</dbReference>
<dbReference type="InterPro" id="IPR012676">
    <property type="entry name" value="TGS-like"/>
</dbReference>
<dbReference type="InterPro" id="IPR045865">
    <property type="entry name" value="ACT-like_dom_sf"/>
</dbReference>
<evidence type="ECO:0000259" key="7">
    <source>
        <dbReference type="PROSITE" id="PS51880"/>
    </source>
</evidence>
<evidence type="ECO:0000256" key="3">
    <source>
        <dbReference type="RuleBase" id="RU003847"/>
    </source>
</evidence>
<feature type="compositionally biased region" description="Basic and acidic residues" evidence="4">
    <location>
        <begin position="1"/>
        <end position="16"/>
    </location>
</feature>
<dbReference type="PROSITE" id="PS51880">
    <property type="entry name" value="TGS"/>
    <property type="match status" value="1"/>
</dbReference>